<dbReference type="Gene3D" id="3.60.160.10">
    <property type="entry name" value="Mitochondrial biogenesis AIM24"/>
    <property type="match status" value="1"/>
</dbReference>
<evidence type="ECO:0000313" key="2">
    <source>
        <dbReference type="Proteomes" id="UP001589608"/>
    </source>
</evidence>
<gene>
    <name evidence="1" type="ORF">ACFFTR_41780</name>
</gene>
<dbReference type="InterPro" id="IPR036983">
    <property type="entry name" value="AIM24_sf"/>
</dbReference>
<dbReference type="RefSeq" id="WP_223094782.1">
    <property type="nucleotide sequence ID" value="NZ_CP061913.1"/>
</dbReference>
<sequence>MSAVPEGYTVCRYCRMPHPPAGPSCPSCGAALDIRQVVTRSGWIEQPPIKDLARIQFGQSRVQIEGKYVPVADFTLMGPEWIYFAHHALLWTEPGIQLGNTSLSGGWNRMLSGLPLIMVEARGPGRVALSGDRPGELIALPLMPGRTMWTREHRFLTATGNVTYTWQPTGVWYDTGSGDDRETHYPLGQFGDLFSAQQSPGLLLLHSPGNTFLRDLAPGETILVQPGALLYRDVSVQMHLHLEYPRGAGTVSWRSSFSQRNVWLRLIGPGRVAVSSVFHHTSAERITRNSGATVQRW</sequence>
<keyword evidence="2" id="KW-1185">Reference proteome</keyword>
<comment type="caution">
    <text evidence="1">The sequence shown here is derived from an EMBL/GenBank/DDBJ whole genome shotgun (WGS) entry which is preliminary data.</text>
</comment>
<accession>A0ABV5MLA6</accession>
<protein>
    <submittedName>
        <fullName evidence="1">AIM24 family protein</fullName>
    </submittedName>
</protein>
<evidence type="ECO:0000313" key="1">
    <source>
        <dbReference type="EMBL" id="MFB9449650.1"/>
    </source>
</evidence>
<dbReference type="Proteomes" id="UP001589608">
    <property type="component" value="Unassembled WGS sequence"/>
</dbReference>
<proteinExistence type="predicted"/>
<dbReference type="InterPro" id="IPR002838">
    <property type="entry name" value="AIM24"/>
</dbReference>
<dbReference type="SUPFAM" id="SSF51219">
    <property type="entry name" value="TRAP-like"/>
    <property type="match status" value="1"/>
</dbReference>
<organism evidence="1 2">
    <name type="scientific">Dactylosporangium vinaceum</name>
    <dbReference type="NCBI Taxonomy" id="53362"/>
    <lineage>
        <taxon>Bacteria</taxon>
        <taxon>Bacillati</taxon>
        <taxon>Actinomycetota</taxon>
        <taxon>Actinomycetes</taxon>
        <taxon>Micromonosporales</taxon>
        <taxon>Micromonosporaceae</taxon>
        <taxon>Dactylosporangium</taxon>
    </lineage>
</organism>
<dbReference type="Pfam" id="PF01987">
    <property type="entry name" value="AIM24"/>
    <property type="match status" value="1"/>
</dbReference>
<reference evidence="1 2" key="1">
    <citation type="submission" date="2024-09" db="EMBL/GenBank/DDBJ databases">
        <authorList>
            <person name="Sun Q."/>
            <person name="Mori K."/>
        </authorList>
    </citation>
    <scope>NUCLEOTIDE SEQUENCE [LARGE SCALE GENOMIC DNA]</scope>
    <source>
        <strain evidence="1 2">JCM 3307</strain>
    </source>
</reference>
<dbReference type="InterPro" id="IPR016031">
    <property type="entry name" value="Trp_RNA-bd_attenuator-like_dom"/>
</dbReference>
<name>A0ABV5MLA6_9ACTN</name>
<dbReference type="EMBL" id="JBHMCA010000067">
    <property type="protein sequence ID" value="MFB9449650.1"/>
    <property type="molecule type" value="Genomic_DNA"/>
</dbReference>